<comment type="caution">
    <text evidence="2">The sequence shown here is derived from an EMBL/GenBank/DDBJ whole genome shotgun (WGS) entry which is preliminary data.</text>
</comment>
<organism evidence="2 3">
    <name type="scientific">Caerostris extrusa</name>
    <name type="common">Bark spider</name>
    <name type="synonym">Caerostris bankana</name>
    <dbReference type="NCBI Taxonomy" id="172846"/>
    <lineage>
        <taxon>Eukaryota</taxon>
        <taxon>Metazoa</taxon>
        <taxon>Ecdysozoa</taxon>
        <taxon>Arthropoda</taxon>
        <taxon>Chelicerata</taxon>
        <taxon>Arachnida</taxon>
        <taxon>Araneae</taxon>
        <taxon>Araneomorphae</taxon>
        <taxon>Entelegynae</taxon>
        <taxon>Araneoidea</taxon>
        <taxon>Araneidae</taxon>
        <taxon>Caerostris</taxon>
    </lineage>
</organism>
<gene>
    <name evidence="2" type="ORF">CEXT_297291</name>
</gene>
<proteinExistence type="predicted"/>
<evidence type="ECO:0000313" key="2">
    <source>
        <dbReference type="EMBL" id="GIX70864.1"/>
    </source>
</evidence>
<feature type="region of interest" description="Disordered" evidence="1">
    <location>
        <begin position="1"/>
        <end position="28"/>
    </location>
</feature>
<protein>
    <submittedName>
        <fullName evidence="2">Uncharacterized protein</fullName>
    </submittedName>
</protein>
<accession>A0AAV4MFU9</accession>
<dbReference type="EMBL" id="BPLR01019701">
    <property type="protein sequence ID" value="GIX70864.1"/>
    <property type="molecule type" value="Genomic_DNA"/>
</dbReference>
<keyword evidence="3" id="KW-1185">Reference proteome</keyword>
<dbReference type="Proteomes" id="UP001054945">
    <property type="component" value="Unassembled WGS sequence"/>
</dbReference>
<evidence type="ECO:0000256" key="1">
    <source>
        <dbReference type="SAM" id="MobiDB-lite"/>
    </source>
</evidence>
<name>A0AAV4MFU9_CAEEX</name>
<reference evidence="2 3" key="1">
    <citation type="submission" date="2021-06" db="EMBL/GenBank/DDBJ databases">
        <title>Caerostris extrusa draft genome.</title>
        <authorList>
            <person name="Kono N."/>
            <person name="Arakawa K."/>
        </authorList>
    </citation>
    <scope>NUCLEOTIDE SEQUENCE [LARGE SCALE GENOMIC DNA]</scope>
</reference>
<evidence type="ECO:0000313" key="3">
    <source>
        <dbReference type="Proteomes" id="UP001054945"/>
    </source>
</evidence>
<sequence>MELNHLPVERERIRMKATPSHSDREGGTCGNIDRGWRLWEKKNNNANFLTQLIISFLPVLPLSTSDRKNYLICEMSHGSVAIICAASR</sequence>
<dbReference type="AlphaFoldDB" id="A0AAV4MFU9"/>